<proteinExistence type="inferred from homology"/>
<dbReference type="CDD" id="cd03419">
    <property type="entry name" value="GRX_GRXh_1_2_like"/>
    <property type="match status" value="1"/>
</dbReference>
<dbReference type="PRINTS" id="PR00160">
    <property type="entry name" value="GLUTAREDOXIN"/>
</dbReference>
<feature type="domain" description="Glutaredoxin" evidence="5">
    <location>
        <begin position="21"/>
        <end position="83"/>
    </location>
</feature>
<gene>
    <name evidence="6" type="ORF">Scep_009105</name>
</gene>
<dbReference type="InterPro" id="IPR036249">
    <property type="entry name" value="Thioredoxin-like_sf"/>
</dbReference>
<keyword evidence="7" id="KW-1185">Reference proteome</keyword>
<protein>
    <recommendedName>
        <fullName evidence="5">Glutaredoxin domain-containing protein</fullName>
    </recommendedName>
</protein>
<dbReference type="InterPro" id="IPR002109">
    <property type="entry name" value="Glutaredoxin"/>
</dbReference>
<evidence type="ECO:0000256" key="2">
    <source>
        <dbReference type="ARBA" id="ARBA00007568"/>
    </source>
</evidence>
<keyword evidence="4" id="KW-0676">Redox-active center</keyword>
<dbReference type="PROSITE" id="PS51354">
    <property type="entry name" value="GLUTAREDOXIN_2"/>
    <property type="match status" value="1"/>
</dbReference>
<evidence type="ECO:0000313" key="7">
    <source>
        <dbReference type="Proteomes" id="UP001419268"/>
    </source>
</evidence>
<organism evidence="6 7">
    <name type="scientific">Stephania cephalantha</name>
    <dbReference type="NCBI Taxonomy" id="152367"/>
    <lineage>
        <taxon>Eukaryota</taxon>
        <taxon>Viridiplantae</taxon>
        <taxon>Streptophyta</taxon>
        <taxon>Embryophyta</taxon>
        <taxon>Tracheophyta</taxon>
        <taxon>Spermatophyta</taxon>
        <taxon>Magnoliopsida</taxon>
        <taxon>Ranunculales</taxon>
        <taxon>Menispermaceae</taxon>
        <taxon>Menispermoideae</taxon>
        <taxon>Cissampelideae</taxon>
        <taxon>Stephania</taxon>
    </lineage>
</organism>
<evidence type="ECO:0000256" key="1">
    <source>
        <dbReference type="ARBA" id="ARBA00004496"/>
    </source>
</evidence>
<evidence type="ECO:0000313" key="6">
    <source>
        <dbReference type="EMBL" id="KAK9139424.1"/>
    </source>
</evidence>
<dbReference type="AlphaFoldDB" id="A0AAP0JT36"/>
<sequence>MSSSIPPSDFGVARLASQGLIVIFSKSSCCMCHAIKSFFIELKVHPIIHELDHYRTGKEMERVLLRLGCNPSVPAIFIGGKLIGGTSEIISLHLRGSLMPLLNRA</sequence>
<dbReference type="GO" id="GO:0005737">
    <property type="term" value="C:cytoplasm"/>
    <property type="evidence" value="ECO:0007669"/>
    <property type="project" value="UniProtKB-SubCell"/>
</dbReference>
<evidence type="ECO:0000256" key="3">
    <source>
        <dbReference type="ARBA" id="ARBA00022490"/>
    </source>
</evidence>
<dbReference type="InterPro" id="IPR011905">
    <property type="entry name" value="GlrX-like_pln_2"/>
</dbReference>
<comment type="similarity">
    <text evidence="2">Belongs to the glutaredoxin family. CC-type subfamily.</text>
</comment>
<comment type="caution">
    <text evidence="6">The sequence shown here is derived from an EMBL/GenBank/DDBJ whole genome shotgun (WGS) entry which is preliminary data.</text>
</comment>
<keyword evidence="3" id="KW-0963">Cytoplasm</keyword>
<dbReference type="Pfam" id="PF00462">
    <property type="entry name" value="Glutaredoxin"/>
    <property type="match status" value="1"/>
</dbReference>
<dbReference type="Proteomes" id="UP001419268">
    <property type="component" value="Unassembled WGS sequence"/>
</dbReference>
<dbReference type="SUPFAM" id="SSF52833">
    <property type="entry name" value="Thioredoxin-like"/>
    <property type="match status" value="1"/>
</dbReference>
<name>A0AAP0JT36_9MAGN</name>
<dbReference type="PANTHER" id="PTHR10168">
    <property type="entry name" value="GLUTAREDOXIN"/>
    <property type="match status" value="1"/>
</dbReference>
<evidence type="ECO:0000259" key="5">
    <source>
        <dbReference type="Pfam" id="PF00462"/>
    </source>
</evidence>
<dbReference type="EMBL" id="JBBNAG010000004">
    <property type="protein sequence ID" value="KAK9139424.1"/>
    <property type="molecule type" value="Genomic_DNA"/>
</dbReference>
<dbReference type="NCBIfam" id="TIGR02189">
    <property type="entry name" value="GlrX-like_plant"/>
    <property type="match status" value="1"/>
</dbReference>
<reference evidence="6 7" key="1">
    <citation type="submission" date="2024-01" db="EMBL/GenBank/DDBJ databases">
        <title>Genome assemblies of Stephania.</title>
        <authorList>
            <person name="Yang L."/>
        </authorList>
    </citation>
    <scope>NUCLEOTIDE SEQUENCE [LARGE SCALE GENOMIC DNA]</scope>
    <source>
        <strain evidence="6">JXDWG</strain>
        <tissue evidence="6">Leaf</tissue>
    </source>
</reference>
<accession>A0AAP0JT36</accession>
<evidence type="ECO:0000256" key="4">
    <source>
        <dbReference type="ARBA" id="ARBA00023284"/>
    </source>
</evidence>
<comment type="subcellular location">
    <subcellularLocation>
        <location evidence="1">Cytoplasm</location>
    </subcellularLocation>
</comment>
<dbReference type="Gene3D" id="3.40.30.10">
    <property type="entry name" value="Glutaredoxin"/>
    <property type="match status" value="1"/>
</dbReference>
<dbReference type="InterPro" id="IPR014025">
    <property type="entry name" value="Glutaredoxin_subgr"/>
</dbReference>